<reference evidence="1 2" key="2">
    <citation type="submission" date="2018-11" db="EMBL/GenBank/DDBJ databases">
        <authorList>
            <consortium name="Pathogen Informatics"/>
        </authorList>
    </citation>
    <scope>NUCLEOTIDE SEQUENCE [LARGE SCALE GENOMIC DNA]</scope>
    <source>
        <strain evidence="1 2">Egypt</strain>
    </source>
</reference>
<name>A0A183B5E2_9TREM</name>
<evidence type="ECO:0000313" key="3">
    <source>
        <dbReference type="WBParaSite" id="ECPE_0001446701-mRNA-1"/>
    </source>
</evidence>
<keyword evidence="2" id="KW-1185">Reference proteome</keyword>
<dbReference type="Gene3D" id="2.60.120.200">
    <property type="match status" value="1"/>
</dbReference>
<proteinExistence type="predicted"/>
<sequence length="203" mass="22209">MDPTLRCRIHGLRGREPQQRNTPKTMRFQSVCGLSLLLFLHVLILLPVQTAGLFGSSSAESILGTSDVLKAVRLGEQAYVESVAGRCGTRSEDSTSSDENPVGYSVSRGMSLIIDGDRLITKEAISELSILFTARVEHGFQGELFTVYNRHGQVELGVQFGQKLHVFYAGAGSGAKTHPRTQTKDKHSLAEVIQFNTSIDDNM</sequence>
<dbReference type="AlphaFoldDB" id="A0A183B5E2"/>
<dbReference type="Proteomes" id="UP000272942">
    <property type="component" value="Unassembled WGS sequence"/>
</dbReference>
<dbReference type="OrthoDB" id="8939548at2759"/>
<evidence type="ECO:0000313" key="2">
    <source>
        <dbReference type="Proteomes" id="UP000272942"/>
    </source>
</evidence>
<organism evidence="3">
    <name type="scientific">Echinostoma caproni</name>
    <dbReference type="NCBI Taxonomy" id="27848"/>
    <lineage>
        <taxon>Eukaryota</taxon>
        <taxon>Metazoa</taxon>
        <taxon>Spiralia</taxon>
        <taxon>Lophotrochozoa</taxon>
        <taxon>Platyhelminthes</taxon>
        <taxon>Trematoda</taxon>
        <taxon>Digenea</taxon>
        <taxon>Plagiorchiida</taxon>
        <taxon>Echinostomata</taxon>
        <taxon>Echinostomatoidea</taxon>
        <taxon>Echinostomatidae</taxon>
        <taxon>Echinostoma</taxon>
    </lineage>
</organism>
<accession>A0A183B5E2</accession>
<reference evidence="3" key="1">
    <citation type="submission" date="2016-06" db="UniProtKB">
        <authorList>
            <consortium name="WormBaseParasite"/>
        </authorList>
    </citation>
    <scope>IDENTIFICATION</scope>
</reference>
<protein>
    <submittedName>
        <fullName evidence="3">Pep_M12B_propep domain-containing protein</fullName>
    </submittedName>
</protein>
<dbReference type="WBParaSite" id="ECPE_0001446701-mRNA-1">
    <property type="protein sequence ID" value="ECPE_0001446701-mRNA-1"/>
    <property type="gene ID" value="ECPE_0001446701"/>
</dbReference>
<evidence type="ECO:0000313" key="1">
    <source>
        <dbReference type="EMBL" id="VDP91699.1"/>
    </source>
</evidence>
<dbReference type="EMBL" id="UZAN01057553">
    <property type="protein sequence ID" value="VDP91699.1"/>
    <property type="molecule type" value="Genomic_DNA"/>
</dbReference>
<gene>
    <name evidence="1" type="ORF">ECPE_LOCUS14427</name>
</gene>